<dbReference type="InterPro" id="IPR052920">
    <property type="entry name" value="DNA-binding_regulatory"/>
</dbReference>
<evidence type="ECO:0000313" key="2">
    <source>
        <dbReference type="Proteomes" id="UP000683925"/>
    </source>
</evidence>
<keyword evidence="2" id="KW-1185">Reference proteome</keyword>
<dbReference type="PANTHER" id="PTHR43358:SF4">
    <property type="entry name" value="ALPHA_BETA HYDROLASE FOLD-1 DOMAIN-CONTAINING PROTEIN"/>
    <property type="match status" value="1"/>
</dbReference>
<sequence>MQPKIAIFNRSDLEYGFPRHPLYPYKYKTHNYVALQFEIIEAVLYTQAISASTMDLCTFDFQAARESERDFVSLERLDEQLNVVLLVDFSQGKYSNINLWGEKMGTNTALLYALKHQKLICMILDSPFISLEEVNLNLIKDKLGTHKRMTYYIIHNIIRTDPTIIQIFHLFIQSTLKFEYQVFHVIFFHIVISLKFQNHIMDKNKSFISIIIIMNQDQKISLGK</sequence>
<proteinExistence type="predicted"/>
<accession>A0A8S1YDP8</accession>
<dbReference type="AlphaFoldDB" id="A0A8S1YDP8"/>
<name>A0A8S1YDP8_PAROT</name>
<evidence type="ECO:0000313" key="1">
    <source>
        <dbReference type="EMBL" id="CAD8211493.1"/>
    </source>
</evidence>
<dbReference type="OrthoDB" id="10249433at2759"/>
<comment type="caution">
    <text evidence="1">The sequence shown here is derived from an EMBL/GenBank/DDBJ whole genome shotgun (WGS) entry which is preliminary data.</text>
</comment>
<gene>
    <name evidence="1" type="ORF">POCTA_138.1.T1540100</name>
</gene>
<organism evidence="1 2">
    <name type="scientific">Paramecium octaurelia</name>
    <dbReference type="NCBI Taxonomy" id="43137"/>
    <lineage>
        <taxon>Eukaryota</taxon>
        <taxon>Sar</taxon>
        <taxon>Alveolata</taxon>
        <taxon>Ciliophora</taxon>
        <taxon>Intramacronucleata</taxon>
        <taxon>Oligohymenophorea</taxon>
        <taxon>Peniculida</taxon>
        <taxon>Parameciidae</taxon>
        <taxon>Paramecium</taxon>
    </lineage>
</organism>
<dbReference type="EMBL" id="CAJJDP010000156">
    <property type="protein sequence ID" value="CAD8211493.1"/>
    <property type="molecule type" value="Genomic_DNA"/>
</dbReference>
<reference evidence="1" key="1">
    <citation type="submission" date="2021-01" db="EMBL/GenBank/DDBJ databases">
        <authorList>
            <consortium name="Genoscope - CEA"/>
            <person name="William W."/>
        </authorList>
    </citation>
    <scope>NUCLEOTIDE SEQUENCE</scope>
</reference>
<dbReference type="PANTHER" id="PTHR43358">
    <property type="entry name" value="ALPHA/BETA-HYDROLASE"/>
    <property type="match status" value="1"/>
</dbReference>
<protein>
    <submittedName>
        <fullName evidence="1">Uncharacterized protein</fullName>
    </submittedName>
</protein>
<dbReference type="Proteomes" id="UP000683925">
    <property type="component" value="Unassembled WGS sequence"/>
</dbReference>